<proteinExistence type="inferred from homology"/>
<evidence type="ECO:0000259" key="12">
    <source>
        <dbReference type="SMART" id="SM00499"/>
    </source>
</evidence>
<protein>
    <recommendedName>
        <fullName evidence="12">Bifunctional inhibitor/plant lipid transfer protein/seed storage helical domain-containing protein</fullName>
    </recommendedName>
</protein>
<evidence type="ECO:0000256" key="10">
    <source>
        <dbReference type="ARBA" id="ARBA00023288"/>
    </source>
</evidence>
<dbReference type="InterPro" id="IPR036312">
    <property type="entry name" value="Bifun_inhib/LTP/seed_sf"/>
</dbReference>
<dbReference type="Proteomes" id="UP000231279">
    <property type="component" value="Unassembled WGS sequence"/>
</dbReference>
<dbReference type="SUPFAM" id="SSF47699">
    <property type="entry name" value="Bifunctional inhibitor/lipid-transfer protein/seed storage 2S albumin"/>
    <property type="match status" value="1"/>
</dbReference>
<gene>
    <name evidence="13" type="ORF">CDL12_25805</name>
</gene>
<comment type="caution">
    <text evidence="13">The sequence shown here is derived from an EMBL/GenBank/DDBJ whole genome shotgun (WGS) entry which is preliminary data.</text>
</comment>
<dbReference type="Pfam" id="PF14368">
    <property type="entry name" value="LTP_2"/>
    <property type="match status" value="1"/>
</dbReference>
<organism evidence="13 14">
    <name type="scientific">Handroanthus impetiginosus</name>
    <dbReference type="NCBI Taxonomy" id="429701"/>
    <lineage>
        <taxon>Eukaryota</taxon>
        <taxon>Viridiplantae</taxon>
        <taxon>Streptophyta</taxon>
        <taxon>Embryophyta</taxon>
        <taxon>Tracheophyta</taxon>
        <taxon>Spermatophyta</taxon>
        <taxon>Magnoliopsida</taxon>
        <taxon>eudicotyledons</taxon>
        <taxon>Gunneridae</taxon>
        <taxon>Pentapetalae</taxon>
        <taxon>asterids</taxon>
        <taxon>lamiids</taxon>
        <taxon>Lamiales</taxon>
        <taxon>Bignoniaceae</taxon>
        <taxon>Crescentiina</taxon>
        <taxon>Tabebuia alliance</taxon>
        <taxon>Handroanthus</taxon>
    </lineage>
</organism>
<dbReference type="EMBL" id="NKXS01006303">
    <property type="protein sequence ID" value="PIN01684.1"/>
    <property type="molecule type" value="Genomic_DNA"/>
</dbReference>
<dbReference type="AlphaFoldDB" id="A0A2G9G8R9"/>
<evidence type="ECO:0000256" key="4">
    <source>
        <dbReference type="ARBA" id="ARBA00022475"/>
    </source>
</evidence>
<accession>A0A2G9G8R9</accession>
<keyword evidence="4" id="KW-1003">Cell membrane</keyword>
<dbReference type="Gene3D" id="1.10.110.10">
    <property type="entry name" value="Plant lipid-transfer and hydrophobic proteins"/>
    <property type="match status" value="1"/>
</dbReference>
<dbReference type="FunFam" id="1.10.110.10:FF:000001">
    <property type="entry name" value="Bifunctional inhibitor/lipid-transfer protein/seed storage 2S albumin superfamily protein"/>
    <property type="match status" value="1"/>
</dbReference>
<reference evidence="14" key="1">
    <citation type="journal article" date="2018" name="Gigascience">
        <title>Genome assembly of the Pink Ipe (Handroanthus impetiginosus, Bignoniaceae), a highly valued, ecologically keystone Neotropical timber forest tree.</title>
        <authorList>
            <person name="Silva-Junior O.B."/>
            <person name="Grattapaglia D."/>
            <person name="Novaes E."/>
            <person name="Collevatti R.G."/>
        </authorList>
    </citation>
    <scope>NUCLEOTIDE SEQUENCE [LARGE SCALE GENOMIC DNA]</scope>
    <source>
        <strain evidence="14">cv. UFG-1</strain>
    </source>
</reference>
<name>A0A2G9G8R9_9LAMI</name>
<dbReference type="CDD" id="cd00010">
    <property type="entry name" value="AAI_LTSS"/>
    <property type="match status" value="1"/>
</dbReference>
<evidence type="ECO:0000256" key="3">
    <source>
        <dbReference type="ARBA" id="ARBA00022448"/>
    </source>
</evidence>
<keyword evidence="10" id="KW-0449">Lipoprotein</keyword>
<keyword evidence="9" id="KW-0325">Glycoprotein</keyword>
<evidence type="ECO:0000256" key="6">
    <source>
        <dbReference type="ARBA" id="ARBA00022729"/>
    </source>
</evidence>
<feature type="chain" id="PRO_5013614317" description="Bifunctional inhibitor/plant lipid transfer protein/seed storage helical domain-containing protein" evidence="11">
    <location>
        <begin position="25"/>
        <end position="151"/>
    </location>
</feature>
<keyword evidence="8" id="KW-1015">Disulfide bond</keyword>
<comment type="subcellular location">
    <subcellularLocation>
        <location evidence="1">Cell membrane</location>
        <topology evidence="1">Lipid-anchor</topology>
        <topology evidence="1">GPI-anchor</topology>
    </subcellularLocation>
</comment>
<keyword evidence="14" id="KW-1185">Reference proteome</keyword>
<dbReference type="InterPro" id="IPR016140">
    <property type="entry name" value="Bifunc_inhib/LTP/seed_store"/>
</dbReference>
<feature type="signal peptide" evidence="11">
    <location>
        <begin position="1"/>
        <end position="24"/>
    </location>
</feature>
<dbReference type="InterPro" id="IPR043325">
    <property type="entry name" value="LTSS"/>
</dbReference>
<dbReference type="GO" id="GO:0008289">
    <property type="term" value="F:lipid binding"/>
    <property type="evidence" value="ECO:0007669"/>
    <property type="project" value="UniProtKB-KW"/>
</dbReference>
<evidence type="ECO:0000256" key="9">
    <source>
        <dbReference type="ARBA" id="ARBA00023180"/>
    </source>
</evidence>
<evidence type="ECO:0000256" key="8">
    <source>
        <dbReference type="ARBA" id="ARBA00023157"/>
    </source>
</evidence>
<keyword evidence="7" id="KW-0446">Lipid-binding</keyword>
<dbReference type="GO" id="GO:0098552">
    <property type="term" value="C:side of membrane"/>
    <property type="evidence" value="ECO:0007669"/>
    <property type="project" value="UniProtKB-KW"/>
</dbReference>
<evidence type="ECO:0000256" key="5">
    <source>
        <dbReference type="ARBA" id="ARBA00022622"/>
    </source>
</evidence>
<keyword evidence="6 11" id="KW-0732">Signal</keyword>
<sequence>MARQQVLMTLAMILATMLWARAIAQSNDCTNVLMSMSPCLNYIAGNSSAPSAACCTQLGSVVRSQPQCLCQLPNGGGSNLGLNINQTRAVALPQTCNVQTPLVSRCNGNGSKNVPSSGDGSSDATSAYKLTFSMLIFLVITSSYASVFNMA</sequence>
<keyword evidence="5" id="KW-0472">Membrane</keyword>
<evidence type="ECO:0000313" key="13">
    <source>
        <dbReference type="EMBL" id="PIN01684.1"/>
    </source>
</evidence>
<evidence type="ECO:0000256" key="7">
    <source>
        <dbReference type="ARBA" id="ARBA00023121"/>
    </source>
</evidence>
<dbReference type="GO" id="GO:0005886">
    <property type="term" value="C:plasma membrane"/>
    <property type="evidence" value="ECO:0007669"/>
    <property type="project" value="UniProtKB-SubCell"/>
</dbReference>
<evidence type="ECO:0000313" key="14">
    <source>
        <dbReference type="Proteomes" id="UP000231279"/>
    </source>
</evidence>
<dbReference type="OrthoDB" id="911994at2759"/>
<comment type="similarity">
    <text evidence="2">Belongs to the plant LTP family.</text>
</comment>
<dbReference type="PRINTS" id="PR00382">
    <property type="entry name" value="LIPIDTRNSFER"/>
</dbReference>
<dbReference type="InterPro" id="IPR000528">
    <property type="entry name" value="Plant_nsLTP"/>
</dbReference>
<evidence type="ECO:0000256" key="2">
    <source>
        <dbReference type="ARBA" id="ARBA00009748"/>
    </source>
</evidence>
<keyword evidence="3" id="KW-0813">Transport</keyword>
<keyword evidence="5" id="KW-0336">GPI-anchor</keyword>
<dbReference type="GO" id="GO:0006869">
    <property type="term" value="P:lipid transport"/>
    <property type="evidence" value="ECO:0007669"/>
    <property type="project" value="InterPro"/>
</dbReference>
<evidence type="ECO:0000256" key="11">
    <source>
        <dbReference type="SAM" id="SignalP"/>
    </source>
</evidence>
<dbReference type="SMART" id="SM00499">
    <property type="entry name" value="AAI"/>
    <property type="match status" value="1"/>
</dbReference>
<dbReference type="PANTHER" id="PTHR33044">
    <property type="entry name" value="BIFUNCTIONAL INHIBITOR/LIPID-TRANSFER PROTEIN/SEED STORAGE 2S ALBUMIN SUPERFAMILY PROTEIN-RELATED"/>
    <property type="match status" value="1"/>
</dbReference>
<feature type="domain" description="Bifunctional inhibitor/plant lipid transfer protein/seed storage helical" evidence="12">
    <location>
        <begin position="29"/>
        <end position="106"/>
    </location>
</feature>
<evidence type="ECO:0000256" key="1">
    <source>
        <dbReference type="ARBA" id="ARBA00004609"/>
    </source>
</evidence>
<dbReference type="STRING" id="429701.A0A2G9G8R9"/>